<evidence type="ECO:0000313" key="1">
    <source>
        <dbReference type="EMBL" id="MBL0395265.1"/>
    </source>
</evidence>
<dbReference type="Pfam" id="PF05013">
    <property type="entry name" value="FGase"/>
    <property type="match status" value="1"/>
</dbReference>
<proteinExistence type="predicted"/>
<sequence>MSFRLRQGSAPLLVSLPHLGTEIPPALRGNYTLVLDGRFKGGYIARHYGRPAEHVHAVQLEMGQRTYMREEPPYDWDALRAAEVQPVVRAMVEAALAACRRLHG</sequence>
<dbReference type="SUPFAM" id="SSF53187">
    <property type="entry name" value="Zn-dependent exopeptidases"/>
    <property type="match status" value="1"/>
</dbReference>
<reference evidence="1 2" key="1">
    <citation type="journal article" date="2017" name="Int. J. Syst. Evol. Microbiol.">
        <title>Ramlibacter monticola sp. nov., isolated from forest soil.</title>
        <authorList>
            <person name="Chaudhary D.K."/>
            <person name="Kim J."/>
        </authorList>
    </citation>
    <scope>NUCLEOTIDE SEQUENCE [LARGE SCALE GENOMIC DNA]</scope>
    <source>
        <strain evidence="1 2">KACC 19175</strain>
    </source>
</reference>
<protein>
    <submittedName>
        <fullName evidence="1">N-formylglutamate amidohydrolase</fullName>
    </submittedName>
</protein>
<dbReference type="InterPro" id="IPR007709">
    <property type="entry name" value="N-FG_amidohydro"/>
</dbReference>
<organism evidence="1 2">
    <name type="scientific">Ramlibacter monticola</name>
    <dbReference type="NCBI Taxonomy" id="1926872"/>
    <lineage>
        <taxon>Bacteria</taxon>
        <taxon>Pseudomonadati</taxon>
        <taxon>Pseudomonadota</taxon>
        <taxon>Betaproteobacteria</taxon>
        <taxon>Burkholderiales</taxon>
        <taxon>Comamonadaceae</taxon>
        <taxon>Ramlibacter</taxon>
    </lineage>
</organism>
<comment type="caution">
    <text evidence="1">The sequence shown here is derived from an EMBL/GenBank/DDBJ whole genome shotgun (WGS) entry which is preliminary data.</text>
</comment>
<evidence type="ECO:0000313" key="2">
    <source>
        <dbReference type="Proteomes" id="UP000599109"/>
    </source>
</evidence>
<name>A0A937CVW1_9BURK</name>
<gene>
    <name evidence="1" type="ORF">JJ685_29305</name>
</gene>
<keyword evidence="2" id="KW-1185">Reference proteome</keyword>
<dbReference type="AlphaFoldDB" id="A0A937CVW1"/>
<dbReference type="EMBL" id="JAEQNE010000013">
    <property type="protein sequence ID" value="MBL0395265.1"/>
    <property type="molecule type" value="Genomic_DNA"/>
</dbReference>
<accession>A0A937CVW1</accession>
<dbReference type="RefSeq" id="WP_201677937.1">
    <property type="nucleotide sequence ID" value="NZ_JAEQNE010000013.1"/>
</dbReference>
<dbReference type="Gene3D" id="3.40.630.40">
    <property type="entry name" value="Zn-dependent exopeptidases"/>
    <property type="match status" value="1"/>
</dbReference>
<dbReference type="Proteomes" id="UP000599109">
    <property type="component" value="Unassembled WGS sequence"/>
</dbReference>